<evidence type="ECO:0000256" key="13">
    <source>
        <dbReference type="ARBA" id="ARBA00023137"/>
    </source>
</evidence>
<comment type="catalytic activity">
    <reaction evidence="15">
        <text>L-seryl-[protein] + ATP = O-phospho-L-seryl-[protein] + ADP + H(+)</text>
        <dbReference type="Rhea" id="RHEA:17989"/>
        <dbReference type="Rhea" id="RHEA-COMP:9863"/>
        <dbReference type="Rhea" id="RHEA-COMP:11604"/>
        <dbReference type="ChEBI" id="CHEBI:15378"/>
        <dbReference type="ChEBI" id="CHEBI:29999"/>
        <dbReference type="ChEBI" id="CHEBI:30616"/>
        <dbReference type="ChEBI" id="CHEBI:83421"/>
        <dbReference type="ChEBI" id="CHEBI:456216"/>
        <dbReference type="EC" id="2.7.12.1"/>
    </reaction>
</comment>
<keyword evidence="23" id="KW-1185">Reference proteome</keyword>
<dbReference type="GO" id="GO:0016604">
    <property type="term" value="C:nuclear body"/>
    <property type="evidence" value="ECO:0007669"/>
    <property type="project" value="Ensembl"/>
</dbReference>
<evidence type="ECO:0000313" key="23">
    <source>
        <dbReference type="Proteomes" id="UP000472272"/>
    </source>
</evidence>
<dbReference type="RefSeq" id="XP_028589494.1">
    <property type="nucleotide sequence ID" value="XM_028733661.1"/>
</dbReference>
<dbReference type="PROSITE" id="PS50011">
    <property type="entry name" value="PROTEIN_KINASE_DOM"/>
    <property type="match status" value="1"/>
</dbReference>
<dbReference type="GO" id="GO:0030036">
    <property type="term" value="P:actin cytoskeleton organization"/>
    <property type="evidence" value="ECO:0007669"/>
    <property type="project" value="TreeGrafter"/>
</dbReference>
<dbReference type="FunFam" id="3.30.200.20:FF:000134">
    <property type="entry name" value="Dual specificity testis-specific protein kinase 2"/>
    <property type="match status" value="1"/>
</dbReference>
<keyword evidence="8" id="KW-0479">Metal-binding</keyword>
<keyword evidence="6" id="KW-0597">Phosphoprotein</keyword>
<dbReference type="Proteomes" id="UP000472272">
    <property type="component" value="Chromosome 6"/>
</dbReference>
<dbReference type="InterPro" id="IPR000719">
    <property type="entry name" value="Prot_kinase_dom"/>
</dbReference>
<dbReference type="GeneTree" id="ENSGT00940000158765"/>
<dbReference type="RefSeq" id="XP_028589491.1">
    <property type="nucleotide sequence ID" value="XM_028733658.1"/>
</dbReference>
<evidence type="ECO:0000256" key="9">
    <source>
        <dbReference type="ARBA" id="ARBA00022741"/>
    </source>
</evidence>
<dbReference type="GO" id="GO:0004674">
    <property type="term" value="F:protein serine/threonine kinase activity"/>
    <property type="evidence" value="ECO:0007669"/>
    <property type="project" value="UniProtKB-KW"/>
</dbReference>
<dbReference type="GO" id="GO:0005524">
    <property type="term" value="F:ATP binding"/>
    <property type="evidence" value="ECO:0007669"/>
    <property type="project" value="UniProtKB-UniRule"/>
</dbReference>
<evidence type="ECO:0000256" key="10">
    <source>
        <dbReference type="ARBA" id="ARBA00022777"/>
    </source>
</evidence>
<keyword evidence="5" id="KW-0723">Serine/threonine-protein kinase</keyword>
<comment type="catalytic activity">
    <reaction evidence="16">
        <text>L-threonyl-[protein] + ATP = O-phospho-L-threonyl-[protein] + ADP + H(+)</text>
        <dbReference type="Rhea" id="RHEA:46608"/>
        <dbReference type="Rhea" id="RHEA-COMP:11060"/>
        <dbReference type="Rhea" id="RHEA-COMP:11605"/>
        <dbReference type="ChEBI" id="CHEBI:15378"/>
        <dbReference type="ChEBI" id="CHEBI:30013"/>
        <dbReference type="ChEBI" id="CHEBI:30616"/>
        <dbReference type="ChEBI" id="CHEBI:61977"/>
        <dbReference type="ChEBI" id="CHEBI:456216"/>
        <dbReference type="EC" id="2.7.12.1"/>
    </reaction>
</comment>
<evidence type="ECO:0000256" key="6">
    <source>
        <dbReference type="ARBA" id="ARBA00022553"/>
    </source>
</evidence>
<comment type="catalytic activity">
    <reaction evidence="17">
        <text>L-tyrosyl-[protein] + ATP = O-phospho-L-tyrosyl-[protein] + ADP + H(+)</text>
        <dbReference type="Rhea" id="RHEA:10596"/>
        <dbReference type="Rhea" id="RHEA-COMP:10136"/>
        <dbReference type="Rhea" id="RHEA-COMP:20101"/>
        <dbReference type="ChEBI" id="CHEBI:15378"/>
        <dbReference type="ChEBI" id="CHEBI:30616"/>
        <dbReference type="ChEBI" id="CHEBI:46858"/>
        <dbReference type="ChEBI" id="CHEBI:61978"/>
        <dbReference type="ChEBI" id="CHEBI:456216"/>
        <dbReference type="EC" id="2.7.12.1"/>
    </reaction>
</comment>
<dbReference type="PROSITE" id="PS00107">
    <property type="entry name" value="PROTEIN_KINASE_ATP"/>
    <property type="match status" value="1"/>
</dbReference>
<keyword evidence="19" id="KW-0175">Coiled coil</keyword>
<dbReference type="Gene3D" id="1.10.510.10">
    <property type="entry name" value="Transferase(Phosphotransferase) domain 1"/>
    <property type="match status" value="1"/>
</dbReference>
<evidence type="ECO:0000256" key="4">
    <source>
        <dbReference type="ARBA" id="ARBA00013203"/>
    </source>
</evidence>
<accession>A0A670ISU4</accession>
<feature type="compositionally biased region" description="Polar residues" evidence="20">
    <location>
        <begin position="615"/>
        <end position="639"/>
    </location>
</feature>
<evidence type="ECO:0000256" key="2">
    <source>
        <dbReference type="ARBA" id="ARBA00001946"/>
    </source>
</evidence>
<feature type="coiled-coil region" evidence="19">
    <location>
        <begin position="306"/>
        <end position="333"/>
    </location>
</feature>
<evidence type="ECO:0000256" key="16">
    <source>
        <dbReference type="ARBA" id="ARBA00049308"/>
    </source>
</evidence>
<keyword evidence="10" id="KW-0418">Kinase</keyword>
<keyword evidence="12" id="KW-0460">Magnesium</keyword>
<evidence type="ECO:0000259" key="21">
    <source>
        <dbReference type="PROSITE" id="PS50011"/>
    </source>
</evidence>
<evidence type="ECO:0000256" key="20">
    <source>
        <dbReference type="SAM" id="MobiDB-lite"/>
    </source>
</evidence>
<dbReference type="GeneID" id="114599090"/>
<evidence type="ECO:0000256" key="11">
    <source>
        <dbReference type="ARBA" id="ARBA00022840"/>
    </source>
</evidence>
<keyword evidence="9 18" id="KW-0547">Nucleotide-binding</keyword>
<dbReference type="Ensembl" id="ENSPMRT00000015858.1">
    <property type="protein sequence ID" value="ENSPMRP00000014846.1"/>
    <property type="gene ID" value="ENSPMRG00000009909.1"/>
</dbReference>
<evidence type="ECO:0000256" key="19">
    <source>
        <dbReference type="SAM" id="Coils"/>
    </source>
</evidence>
<reference evidence="22" key="3">
    <citation type="submission" date="2025-09" db="UniProtKB">
        <authorList>
            <consortium name="Ensembl"/>
        </authorList>
    </citation>
    <scope>IDENTIFICATION</scope>
</reference>
<feature type="domain" description="Protein kinase" evidence="21">
    <location>
        <begin position="58"/>
        <end position="310"/>
    </location>
</feature>
<dbReference type="InterPro" id="IPR017441">
    <property type="entry name" value="Protein_kinase_ATP_BS"/>
</dbReference>
<feature type="region of interest" description="Disordered" evidence="20">
    <location>
        <begin position="522"/>
        <end position="550"/>
    </location>
</feature>
<dbReference type="RefSeq" id="XP_028589493.1">
    <property type="nucleotide sequence ID" value="XM_028733660.1"/>
</dbReference>
<evidence type="ECO:0000256" key="7">
    <source>
        <dbReference type="ARBA" id="ARBA00022679"/>
    </source>
</evidence>
<proteinExistence type="inferred from homology"/>
<dbReference type="GO" id="GO:0004712">
    <property type="term" value="F:protein serine/threonine/tyrosine kinase activity"/>
    <property type="evidence" value="ECO:0007669"/>
    <property type="project" value="UniProtKB-EC"/>
</dbReference>
<reference evidence="22 23" key="1">
    <citation type="journal article" date="2019" name="Proc. Natl. Acad. Sci. U.S.A.">
        <title>Regulatory changes in pterin and carotenoid genes underlie balanced color polymorphisms in the wall lizard.</title>
        <authorList>
            <person name="Andrade P."/>
            <person name="Pinho C."/>
            <person name="Perez I de Lanuza G."/>
            <person name="Afonso S."/>
            <person name="Brejcha J."/>
            <person name="Rubin C.J."/>
            <person name="Wallerman O."/>
            <person name="Pereira P."/>
            <person name="Sabatino S.J."/>
            <person name="Bellati A."/>
            <person name="Pellitteri-Rosa D."/>
            <person name="Bosakova Z."/>
            <person name="Bunikis I."/>
            <person name="Carretero M.A."/>
            <person name="Feiner N."/>
            <person name="Marsik P."/>
            <person name="Pauperio F."/>
            <person name="Salvi D."/>
            <person name="Soler L."/>
            <person name="While G.M."/>
            <person name="Uller T."/>
            <person name="Font E."/>
            <person name="Andersson L."/>
            <person name="Carneiro M."/>
        </authorList>
    </citation>
    <scope>NUCLEOTIDE SEQUENCE</scope>
</reference>
<keyword evidence="7" id="KW-0808">Transferase</keyword>
<evidence type="ECO:0000256" key="18">
    <source>
        <dbReference type="PROSITE-ProRule" id="PRU10141"/>
    </source>
</evidence>
<keyword evidence="11 18" id="KW-0067">ATP-binding</keyword>
<evidence type="ECO:0000256" key="15">
    <source>
        <dbReference type="ARBA" id="ARBA00049003"/>
    </source>
</evidence>
<dbReference type="OMA" id="REAWPFR"/>
<organism evidence="22 23">
    <name type="scientific">Podarcis muralis</name>
    <name type="common">Wall lizard</name>
    <name type="synonym">Lacerta muralis</name>
    <dbReference type="NCBI Taxonomy" id="64176"/>
    <lineage>
        <taxon>Eukaryota</taxon>
        <taxon>Metazoa</taxon>
        <taxon>Chordata</taxon>
        <taxon>Craniata</taxon>
        <taxon>Vertebrata</taxon>
        <taxon>Euteleostomi</taxon>
        <taxon>Lepidosauria</taxon>
        <taxon>Squamata</taxon>
        <taxon>Bifurcata</taxon>
        <taxon>Unidentata</taxon>
        <taxon>Episquamata</taxon>
        <taxon>Laterata</taxon>
        <taxon>Lacertibaenia</taxon>
        <taxon>Lacertidae</taxon>
        <taxon>Podarcis</taxon>
    </lineage>
</organism>
<dbReference type="InterPro" id="IPR001245">
    <property type="entry name" value="Ser-Thr/Tyr_kinase_cat_dom"/>
</dbReference>
<evidence type="ECO:0000256" key="5">
    <source>
        <dbReference type="ARBA" id="ARBA00022527"/>
    </source>
</evidence>
<evidence type="ECO:0000313" key="22">
    <source>
        <dbReference type="Ensembl" id="ENSPMRP00000014846.1"/>
    </source>
</evidence>
<feature type="region of interest" description="Disordered" evidence="20">
    <location>
        <begin position="604"/>
        <end position="641"/>
    </location>
</feature>
<reference evidence="22" key="2">
    <citation type="submission" date="2025-08" db="UniProtKB">
        <authorList>
            <consortium name="Ensembl"/>
        </authorList>
    </citation>
    <scope>IDENTIFICATION</scope>
</reference>
<feature type="binding site" evidence="18">
    <location>
        <position position="87"/>
    </location>
    <ligand>
        <name>ATP</name>
        <dbReference type="ChEBI" id="CHEBI:30616"/>
    </ligand>
</feature>
<dbReference type="InterPro" id="IPR011009">
    <property type="entry name" value="Kinase-like_dom_sf"/>
</dbReference>
<dbReference type="GO" id="GO:0005737">
    <property type="term" value="C:cytoplasm"/>
    <property type="evidence" value="ECO:0007669"/>
    <property type="project" value="TreeGrafter"/>
</dbReference>
<dbReference type="EC" id="2.7.12.1" evidence="4"/>
<dbReference type="RefSeq" id="XP_028589492.1">
    <property type="nucleotide sequence ID" value="XM_028733659.1"/>
</dbReference>
<evidence type="ECO:0000256" key="12">
    <source>
        <dbReference type="ARBA" id="ARBA00022842"/>
    </source>
</evidence>
<evidence type="ECO:0000256" key="14">
    <source>
        <dbReference type="ARBA" id="ARBA00023211"/>
    </source>
</evidence>
<name>A0A670ISU4_PODMU</name>
<comment type="cofactor">
    <cofactor evidence="1">
        <name>Mn(2+)</name>
        <dbReference type="ChEBI" id="CHEBI:29035"/>
    </cofactor>
</comment>
<dbReference type="GO" id="GO:0046872">
    <property type="term" value="F:metal ion binding"/>
    <property type="evidence" value="ECO:0007669"/>
    <property type="project" value="UniProtKB-KW"/>
</dbReference>
<dbReference type="OrthoDB" id="20134at2759"/>
<evidence type="ECO:0000256" key="1">
    <source>
        <dbReference type="ARBA" id="ARBA00001936"/>
    </source>
</evidence>
<dbReference type="AlphaFoldDB" id="A0A670ISU4"/>
<dbReference type="PRINTS" id="PR00109">
    <property type="entry name" value="TYRKINASE"/>
</dbReference>
<keyword evidence="14" id="KW-0464">Manganese</keyword>
<dbReference type="PANTHER" id="PTHR46485">
    <property type="entry name" value="LIM DOMAIN KINASE 1"/>
    <property type="match status" value="1"/>
</dbReference>
<dbReference type="CDD" id="cd14155">
    <property type="entry name" value="PKc_TESK"/>
    <property type="match status" value="1"/>
</dbReference>
<gene>
    <name evidence="22" type="primary">TESK2</name>
</gene>
<dbReference type="InterPro" id="IPR050940">
    <property type="entry name" value="Actin_reg-Ser/Thr_kinase"/>
</dbReference>
<dbReference type="Pfam" id="PF07714">
    <property type="entry name" value="PK_Tyr_Ser-Thr"/>
    <property type="match status" value="1"/>
</dbReference>
<dbReference type="CTD" id="10420"/>
<comment type="cofactor">
    <cofactor evidence="2">
        <name>Mg(2+)</name>
        <dbReference type="ChEBI" id="CHEBI:18420"/>
    </cofactor>
</comment>
<dbReference type="PANTHER" id="PTHR46485:SF6">
    <property type="entry name" value="DUAL SPECIFICITY TESTIS-SPECIFIC PROTEIN KINASE 2"/>
    <property type="match status" value="1"/>
</dbReference>
<dbReference type="Gene3D" id="3.30.200.20">
    <property type="entry name" value="Phosphorylase Kinase, domain 1"/>
    <property type="match status" value="1"/>
</dbReference>
<evidence type="ECO:0000256" key="8">
    <source>
        <dbReference type="ARBA" id="ARBA00022723"/>
    </source>
</evidence>
<evidence type="ECO:0000256" key="17">
    <source>
        <dbReference type="ARBA" id="ARBA00051680"/>
    </source>
</evidence>
<feature type="compositionally biased region" description="Acidic residues" evidence="20">
    <location>
        <begin position="539"/>
        <end position="550"/>
    </location>
</feature>
<keyword evidence="13" id="KW-0829">Tyrosine-protein kinase</keyword>
<sequence length="674" mass="75609">MDRSKRNSIAGFPPRLERVEDFDGGGGGDGNVSQMGRVWTSSYKALISAFSRLTRLDDFTCEKIGSGFFSEVFKVRHKVSDQVMALKMNTLSSNRANMLKEVQLMNRLSHPNILKFMGVCVHQGQLHALTEYINCGNLEQLLDGNQHLPWTVRVKLALDIALGLTYLHFKGIFHRDLTSKNCLIKLDENGYSAIVGDFGLAEKIPDFSEKLPVVGSPYWMAPEVLRDEPYNEKADVFSYGIILCEIIARIQADPDYLPRTENFGLDYDAFQHMVGDCPPNFLQLAFNCCNMDPKLRPSFADIVKTLEEILGNLKSEEAERERMLLNLDSTDRKPISVSKGLLERGQGVKRLSSLDDKIPPKSPRPRRNIWLSRSQSDIFSRKPCRKINVQDPYYTPSKGANRKVNPFNSREDLKGGKVKFFDLPSKSVISLVFDLHSPEAEGCLKMNQTPFRQTSNTDWLDSSFLPARRSRSLPGSLEFVHKDYRTFGDLSSTISRCDPSQLGAEVRQKLLSSSQYGVSEIPPFQAKHHRQDSPSPPLQEEEMDYSDGLEPQDENGYCPVNFAKEAELGKPRGQVAQNVDGILAHNLDHSDSRSSEMFMSCISSEDMEVEDETQRNMPSTRSESSKLLFSVNPSPQSGREASLFEAVDSDISNLVSLPSSDAPASVCEQSKCDI</sequence>
<protein>
    <recommendedName>
        <fullName evidence="4">dual-specificity kinase</fullName>
        <ecNumber evidence="4">2.7.12.1</ecNumber>
    </recommendedName>
</protein>
<dbReference type="KEGG" id="pmua:114599090"/>
<dbReference type="InterPro" id="IPR008266">
    <property type="entry name" value="Tyr_kinase_AS"/>
</dbReference>
<dbReference type="GO" id="GO:0004713">
    <property type="term" value="F:protein tyrosine kinase activity"/>
    <property type="evidence" value="ECO:0007669"/>
    <property type="project" value="UniProtKB-KW"/>
</dbReference>
<evidence type="ECO:0000256" key="3">
    <source>
        <dbReference type="ARBA" id="ARBA00005843"/>
    </source>
</evidence>
<dbReference type="PROSITE" id="PS00109">
    <property type="entry name" value="PROTEIN_KINASE_TYR"/>
    <property type="match status" value="1"/>
</dbReference>
<dbReference type="FunFam" id="1.10.510.10:FF:000202">
    <property type="entry name" value="Dual specificity testis-specific protein kinase 2"/>
    <property type="match status" value="1"/>
</dbReference>
<comment type="similarity">
    <text evidence="3">Belongs to the protein kinase superfamily. TKL Ser/Thr protein kinase family.</text>
</comment>
<dbReference type="SUPFAM" id="SSF56112">
    <property type="entry name" value="Protein kinase-like (PK-like)"/>
    <property type="match status" value="1"/>
</dbReference>